<dbReference type="EMBL" id="DRNS01000062">
    <property type="protein sequence ID" value="HHH14234.1"/>
    <property type="molecule type" value="Genomic_DNA"/>
</dbReference>
<dbReference type="SUPFAM" id="SSF56731">
    <property type="entry name" value="DNA primase core"/>
    <property type="match status" value="1"/>
</dbReference>
<dbReference type="GO" id="GO:0016779">
    <property type="term" value="F:nucleotidyltransferase activity"/>
    <property type="evidence" value="ECO:0007669"/>
    <property type="project" value="InterPro"/>
</dbReference>
<accession>A0A7V5J143</accession>
<dbReference type="PANTHER" id="PTHR30313:SF2">
    <property type="entry name" value="DNA PRIMASE"/>
    <property type="match status" value="1"/>
</dbReference>
<gene>
    <name evidence="2" type="ORF">ENJ78_00820</name>
</gene>
<dbReference type="Proteomes" id="UP000886106">
    <property type="component" value="Unassembled WGS sequence"/>
</dbReference>
<dbReference type="InterPro" id="IPR006171">
    <property type="entry name" value="TOPRIM_dom"/>
</dbReference>
<sequence>EIKKQGFSVVVEGEFDAITPYIKGIKNIVALKGTAFTPQQAKLLKRYAPKAIIFFDNDTAGNQAALRGIEIAQKENLEVQIALLKDVKDPDEAAKKSIDILHKAIEEAMPVYDYYFKFILEKESLEDAFGKKRIVEFLMPKILRIPDAIVKSHYIKKLSELVDIDENALINKSYVLKHSWNDTKETQDTKTKEKEDAQKVLLTYLIWSDKTVFEEFYKKAKKIYKGTDYEKVLEEKKKAGNNKKKLLEKTKHKEILENIFLQDMEAFELNKEGQKAVVSRIINKIEKTQVRNQLNYVILQIKEAEKKGDSKKLVKMQKKFKILTKRLSKLNQSP</sequence>
<name>A0A7V5J143_UNCKA</name>
<feature type="non-terminal residue" evidence="2">
    <location>
        <position position="1"/>
    </location>
</feature>
<evidence type="ECO:0000259" key="1">
    <source>
        <dbReference type="PROSITE" id="PS50880"/>
    </source>
</evidence>
<dbReference type="Pfam" id="PF10410">
    <property type="entry name" value="DnaB_bind"/>
    <property type="match status" value="1"/>
</dbReference>
<dbReference type="Pfam" id="PF13155">
    <property type="entry name" value="Toprim_2"/>
    <property type="match status" value="1"/>
</dbReference>
<dbReference type="PANTHER" id="PTHR30313">
    <property type="entry name" value="DNA PRIMASE"/>
    <property type="match status" value="1"/>
</dbReference>
<evidence type="ECO:0000313" key="2">
    <source>
        <dbReference type="EMBL" id="HHH14234.1"/>
    </source>
</evidence>
<comment type="caution">
    <text evidence="2">The sequence shown here is derived from an EMBL/GenBank/DDBJ whole genome shotgun (WGS) entry which is preliminary data.</text>
</comment>
<feature type="domain" description="Toprim" evidence="1">
    <location>
        <begin position="6"/>
        <end position="87"/>
    </location>
</feature>
<dbReference type="GO" id="GO:0006269">
    <property type="term" value="P:DNA replication, synthesis of primer"/>
    <property type="evidence" value="ECO:0007669"/>
    <property type="project" value="TreeGrafter"/>
</dbReference>
<dbReference type="GO" id="GO:0005737">
    <property type="term" value="C:cytoplasm"/>
    <property type="evidence" value="ECO:0007669"/>
    <property type="project" value="TreeGrafter"/>
</dbReference>
<dbReference type="InterPro" id="IPR019475">
    <property type="entry name" value="DNA_primase_DnaB-bd"/>
</dbReference>
<protein>
    <submittedName>
        <fullName evidence="2">Toprim domain-containing protein</fullName>
    </submittedName>
</protein>
<organism evidence="2">
    <name type="scientific">candidate division WWE3 bacterium</name>
    <dbReference type="NCBI Taxonomy" id="2053526"/>
    <lineage>
        <taxon>Bacteria</taxon>
        <taxon>Katanobacteria</taxon>
    </lineage>
</organism>
<dbReference type="Gene3D" id="3.40.1360.10">
    <property type="match status" value="1"/>
</dbReference>
<dbReference type="PROSITE" id="PS50880">
    <property type="entry name" value="TOPRIM"/>
    <property type="match status" value="1"/>
</dbReference>
<dbReference type="InterPro" id="IPR050219">
    <property type="entry name" value="DnaG_primase"/>
</dbReference>
<dbReference type="InterPro" id="IPR034151">
    <property type="entry name" value="TOPRIM_DnaG_bac"/>
</dbReference>
<dbReference type="CDD" id="cd03364">
    <property type="entry name" value="TOPRIM_DnaG_primases"/>
    <property type="match status" value="1"/>
</dbReference>
<dbReference type="AlphaFoldDB" id="A0A7V5J143"/>
<dbReference type="SMART" id="SM00493">
    <property type="entry name" value="TOPRIM"/>
    <property type="match status" value="1"/>
</dbReference>
<reference evidence="2" key="1">
    <citation type="journal article" date="2020" name="mSystems">
        <title>Genome- and Community-Level Interaction Insights into Carbon Utilization and Element Cycling Functions of Hydrothermarchaeota in Hydrothermal Sediment.</title>
        <authorList>
            <person name="Zhou Z."/>
            <person name="Liu Y."/>
            <person name="Xu W."/>
            <person name="Pan J."/>
            <person name="Luo Z.H."/>
            <person name="Li M."/>
        </authorList>
    </citation>
    <scope>NUCLEOTIDE SEQUENCE [LARGE SCALE GENOMIC DNA]</scope>
    <source>
        <strain evidence="2">HyVt-517</strain>
    </source>
</reference>
<proteinExistence type="predicted"/>